<dbReference type="GO" id="GO:0030246">
    <property type="term" value="F:carbohydrate binding"/>
    <property type="evidence" value="ECO:0007669"/>
    <property type="project" value="InterPro"/>
</dbReference>
<evidence type="ECO:0000313" key="2">
    <source>
        <dbReference type="Proteomes" id="UP000054248"/>
    </source>
</evidence>
<organism evidence="1 2">
    <name type="scientific">Tulasnella calospora MUT 4182</name>
    <dbReference type="NCBI Taxonomy" id="1051891"/>
    <lineage>
        <taxon>Eukaryota</taxon>
        <taxon>Fungi</taxon>
        <taxon>Dikarya</taxon>
        <taxon>Basidiomycota</taxon>
        <taxon>Agaricomycotina</taxon>
        <taxon>Agaricomycetes</taxon>
        <taxon>Cantharellales</taxon>
        <taxon>Tulasnellaceae</taxon>
        <taxon>Tulasnella</taxon>
    </lineage>
</organism>
<dbReference type="EMBL" id="KN823155">
    <property type="protein sequence ID" value="KIO20943.1"/>
    <property type="molecule type" value="Genomic_DNA"/>
</dbReference>
<evidence type="ECO:0008006" key="3">
    <source>
        <dbReference type="Google" id="ProtNLM"/>
    </source>
</evidence>
<protein>
    <recommendedName>
        <fullName evidence="3">Glucose-6-phosphate 1-epimerase</fullName>
    </recommendedName>
</protein>
<dbReference type="OrthoDB" id="1659429at2759"/>
<dbReference type="STRING" id="1051891.A0A0C3KHJ5"/>
<gene>
    <name evidence="1" type="ORF">M407DRAFT_29442</name>
</gene>
<dbReference type="InterPro" id="IPR011013">
    <property type="entry name" value="Gal_mutarotase_sf_dom"/>
</dbReference>
<dbReference type="AlphaFoldDB" id="A0A0C3KHJ5"/>
<dbReference type="Gene3D" id="2.70.98.10">
    <property type="match status" value="1"/>
</dbReference>
<dbReference type="HOGENOM" id="CLU_2656277_0_0_1"/>
<name>A0A0C3KHJ5_9AGAM</name>
<dbReference type="GO" id="GO:0003824">
    <property type="term" value="F:catalytic activity"/>
    <property type="evidence" value="ECO:0007669"/>
    <property type="project" value="InterPro"/>
</dbReference>
<reference evidence="2" key="2">
    <citation type="submission" date="2015-01" db="EMBL/GenBank/DDBJ databases">
        <title>Evolutionary Origins and Diversification of the Mycorrhizal Mutualists.</title>
        <authorList>
            <consortium name="DOE Joint Genome Institute"/>
            <consortium name="Mycorrhizal Genomics Consortium"/>
            <person name="Kohler A."/>
            <person name="Kuo A."/>
            <person name="Nagy L.G."/>
            <person name="Floudas D."/>
            <person name="Copeland A."/>
            <person name="Barry K.W."/>
            <person name="Cichocki N."/>
            <person name="Veneault-Fourrey C."/>
            <person name="LaButti K."/>
            <person name="Lindquist E.A."/>
            <person name="Lipzen A."/>
            <person name="Lundell T."/>
            <person name="Morin E."/>
            <person name="Murat C."/>
            <person name="Riley R."/>
            <person name="Ohm R."/>
            <person name="Sun H."/>
            <person name="Tunlid A."/>
            <person name="Henrissat B."/>
            <person name="Grigoriev I.V."/>
            <person name="Hibbett D.S."/>
            <person name="Martin F."/>
        </authorList>
    </citation>
    <scope>NUCLEOTIDE SEQUENCE [LARGE SCALE GENOMIC DNA]</scope>
    <source>
        <strain evidence="2">MUT 4182</strain>
    </source>
</reference>
<sequence>MSDFNIKYPGGGIHIHAKGFKDAVVWNPHAEAGRAIPDMEEGGWDKYICVEPGMATYWNEIPAKGKWDGQQVLKTL</sequence>
<dbReference type="GO" id="GO:0005975">
    <property type="term" value="P:carbohydrate metabolic process"/>
    <property type="evidence" value="ECO:0007669"/>
    <property type="project" value="InterPro"/>
</dbReference>
<evidence type="ECO:0000313" key="1">
    <source>
        <dbReference type="EMBL" id="KIO20943.1"/>
    </source>
</evidence>
<dbReference type="Proteomes" id="UP000054248">
    <property type="component" value="Unassembled WGS sequence"/>
</dbReference>
<accession>A0A0C3KHJ5</accession>
<reference evidence="1 2" key="1">
    <citation type="submission" date="2014-04" db="EMBL/GenBank/DDBJ databases">
        <authorList>
            <consortium name="DOE Joint Genome Institute"/>
            <person name="Kuo A."/>
            <person name="Girlanda M."/>
            <person name="Perotto S."/>
            <person name="Kohler A."/>
            <person name="Nagy L.G."/>
            <person name="Floudas D."/>
            <person name="Copeland A."/>
            <person name="Barry K.W."/>
            <person name="Cichocki N."/>
            <person name="Veneault-Fourrey C."/>
            <person name="LaButti K."/>
            <person name="Lindquist E.A."/>
            <person name="Lipzen A."/>
            <person name="Lundell T."/>
            <person name="Morin E."/>
            <person name="Murat C."/>
            <person name="Sun H."/>
            <person name="Tunlid A."/>
            <person name="Henrissat B."/>
            <person name="Grigoriev I.V."/>
            <person name="Hibbett D.S."/>
            <person name="Martin F."/>
            <person name="Nordberg H.P."/>
            <person name="Cantor M.N."/>
            <person name="Hua S.X."/>
        </authorList>
    </citation>
    <scope>NUCLEOTIDE SEQUENCE [LARGE SCALE GENOMIC DNA]</scope>
    <source>
        <strain evidence="1 2">MUT 4182</strain>
    </source>
</reference>
<keyword evidence="2" id="KW-1185">Reference proteome</keyword>
<proteinExistence type="predicted"/>
<dbReference type="InterPro" id="IPR014718">
    <property type="entry name" value="GH-type_carb-bd"/>
</dbReference>
<dbReference type="SUPFAM" id="SSF74650">
    <property type="entry name" value="Galactose mutarotase-like"/>
    <property type="match status" value="1"/>
</dbReference>